<evidence type="ECO:0000256" key="2">
    <source>
        <dbReference type="PROSITE-ProRule" id="PRU00196"/>
    </source>
</evidence>
<feature type="signal peptide" evidence="5">
    <location>
        <begin position="1"/>
        <end position="16"/>
    </location>
</feature>
<evidence type="ECO:0000256" key="3">
    <source>
        <dbReference type="SAM" id="MobiDB-lite"/>
    </source>
</evidence>
<keyword evidence="4" id="KW-0472">Membrane</keyword>
<evidence type="ECO:0000313" key="8">
    <source>
        <dbReference type="Proteomes" id="UP000596742"/>
    </source>
</evidence>
<feature type="compositionally biased region" description="Polar residues" evidence="3">
    <location>
        <begin position="413"/>
        <end position="443"/>
    </location>
</feature>
<keyword evidence="8" id="KW-1185">Reference proteome</keyword>
<proteinExistence type="predicted"/>
<dbReference type="PROSITE" id="PS50287">
    <property type="entry name" value="SRCR_2"/>
    <property type="match status" value="1"/>
</dbReference>
<feature type="disulfide bond" evidence="2">
    <location>
        <begin position="294"/>
        <end position="304"/>
    </location>
</feature>
<feature type="transmembrane region" description="Helical" evidence="4">
    <location>
        <begin position="346"/>
        <end position="369"/>
    </location>
</feature>
<feature type="chain" id="PRO_5032350527" description="SRCR domain-containing protein" evidence="5">
    <location>
        <begin position="17"/>
        <end position="693"/>
    </location>
</feature>
<accession>A0A8B6HFX8</accession>
<feature type="region of interest" description="Disordered" evidence="3">
    <location>
        <begin position="400"/>
        <end position="446"/>
    </location>
</feature>
<dbReference type="SMART" id="SM00202">
    <property type="entry name" value="SR"/>
    <property type="match status" value="1"/>
</dbReference>
<evidence type="ECO:0000313" key="7">
    <source>
        <dbReference type="EMBL" id="VDI78823.1"/>
    </source>
</evidence>
<dbReference type="GO" id="GO:0016020">
    <property type="term" value="C:membrane"/>
    <property type="evidence" value="ECO:0007669"/>
    <property type="project" value="InterPro"/>
</dbReference>
<dbReference type="EMBL" id="UYJE01010003">
    <property type="protein sequence ID" value="VDI78823.1"/>
    <property type="molecule type" value="Genomic_DNA"/>
</dbReference>
<dbReference type="AlphaFoldDB" id="A0A8B6HFX8"/>
<protein>
    <recommendedName>
        <fullName evidence="6">SRCR domain-containing protein</fullName>
    </recommendedName>
</protein>
<keyword evidence="1 2" id="KW-1015">Disulfide bond</keyword>
<dbReference type="InterPro" id="IPR001190">
    <property type="entry name" value="SRCR"/>
</dbReference>
<keyword evidence="5" id="KW-0732">Signal</keyword>
<gene>
    <name evidence="7" type="ORF">MGAL_10B019597</name>
</gene>
<reference evidence="7" key="1">
    <citation type="submission" date="2018-11" db="EMBL/GenBank/DDBJ databases">
        <authorList>
            <person name="Alioto T."/>
            <person name="Alioto T."/>
        </authorList>
    </citation>
    <scope>NUCLEOTIDE SEQUENCE</scope>
</reference>
<keyword evidence="4" id="KW-0812">Transmembrane</keyword>
<sequence length="693" mass="78490">MMFIFLFVDGLEVSLCEDSVQKDTEVSCPENKTISLKSIIFGDFPCQDDQNRVICHSNINTFFNVYCLGQNNCTLPIDILSNNSCYRSPRRVKVFFDCSRGWLWKDKHSAPVVSCANSLGKVKCPSKYHIHFNHATFYNTTSICDKINKQCAINKLDELCDENNRCKSDNTKTSCLYHKRFARIKYACKGLTDHHVTETIHGTSTDHEFITTAIIEAKNVTSENDEMYALSLDDHHRIVIFQHSPKQTYHLCSHEWDDDDAAVFCKHLNRNWIGNHTVVGRLVDIPIAPYSLHCDGIEDSLFECNYTKDTTSCNTTRVAGAVCCQGTDRLGKCVTNPSEKSGSSTLGIAIGLSVAVLVVICFVVVIGLIRRRYVKNNSKQRFSNIRSANTDDEYMGHQNIALPQYPSPKKEPNSQGTNSSVHSTRNNDGQNYSHPSNDTQSPYALSEDGVYDKTNEKRHVVNDTDEYSRVLDTVVETRNLTRELDRLNKEIECLRSKSFENAPDFSQSTPINQATWPRQSDSGMLLLSEFQTSDFDSVLRQILLLKTLKKNLPKPQDKLGAYRGDNKSKNIINPLRLMGKGSWIDYKSHFEACSSINGWTDTEKGLYLAVSLRGQAQGVLGNLPTDKRQTFIELVRSLEERFSPANQTELYRTQLRERRQKASESLPELGQDIRRLANLSYPTAPNDVRENSS</sequence>
<evidence type="ECO:0000256" key="5">
    <source>
        <dbReference type="SAM" id="SignalP"/>
    </source>
</evidence>
<dbReference type="SUPFAM" id="SSF56487">
    <property type="entry name" value="SRCR-like"/>
    <property type="match status" value="1"/>
</dbReference>
<dbReference type="Gene3D" id="3.10.250.10">
    <property type="entry name" value="SRCR-like domain"/>
    <property type="match status" value="1"/>
</dbReference>
<organism evidence="7 8">
    <name type="scientific">Mytilus galloprovincialis</name>
    <name type="common">Mediterranean mussel</name>
    <dbReference type="NCBI Taxonomy" id="29158"/>
    <lineage>
        <taxon>Eukaryota</taxon>
        <taxon>Metazoa</taxon>
        <taxon>Spiralia</taxon>
        <taxon>Lophotrochozoa</taxon>
        <taxon>Mollusca</taxon>
        <taxon>Bivalvia</taxon>
        <taxon>Autobranchia</taxon>
        <taxon>Pteriomorphia</taxon>
        <taxon>Mytilida</taxon>
        <taxon>Mytiloidea</taxon>
        <taxon>Mytilidae</taxon>
        <taxon>Mytilinae</taxon>
        <taxon>Mytilus</taxon>
    </lineage>
</organism>
<keyword evidence="4" id="KW-1133">Transmembrane helix</keyword>
<feature type="domain" description="SRCR" evidence="6">
    <location>
        <begin position="251"/>
        <end position="324"/>
    </location>
</feature>
<dbReference type="Proteomes" id="UP000596742">
    <property type="component" value="Unassembled WGS sequence"/>
</dbReference>
<evidence type="ECO:0000256" key="1">
    <source>
        <dbReference type="ARBA" id="ARBA00023157"/>
    </source>
</evidence>
<dbReference type="OrthoDB" id="6137920at2759"/>
<evidence type="ECO:0000259" key="6">
    <source>
        <dbReference type="PROSITE" id="PS50287"/>
    </source>
</evidence>
<dbReference type="PANTHER" id="PTHR45823:SF1">
    <property type="entry name" value="T-SNARE COILED-COIL HOMOLOGY DOMAIN-CONTAINING PROTEIN"/>
    <property type="match status" value="1"/>
</dbReference>
<name>A0A8B6HFX8_MYTGA</name>
<dbReference type="Pfam" id="PF00530">
    <property type="entry name" value="SRCR"/>
    <property type="match status" value="1"/>
</dbReference>
<evidence type="ECO:0000256" key="4">
    <source>
        <dbReference type="SAM" id="Phobius"/>
    </source>
</evidence>
<dbReference type="PANTHER" id="PTHR45823">
    <property type="entry name" value="T-SNARE COILED-COIL HOMOLOGY DOMAIN-CONTAINING PROTEIN"/>
    <property type="match status" value="1"/>
</dbReference>
<comment type="caution">
    <text evidence="2">Lacks conserved residue(s) required for the propagation of feature annotation.</text>
</comment>
<comment type="caution">
    <text evidence="7">The sequence shown here is derived from an EMBL/GenBank/DDBJ whole genome shotgun (WGS) entry which is preliminary data.</text>
</comment>
<dbReference type="InterPro" id="IPR036772">
    <property type="entry name" value="SRCR-like_dom_sf"/>
</dbReference>